<feature type="region of interest" description="Disordered" evidence="3">
    <location>
        <begin position="243"/>
        <end position="262"/>
    </location>
</feature>
<dbReference type="Pfam" id="PF11357">
    <property type="entry name" value="Spy1"/>
    <property type="match status" value="1"/>
</dbReference>
<evidence type="ECO:0000256" key="3">
    <source>
        <dbReference type="SAM" id="MobiDB-lite"/>
    </source>
</evidence>
<evidence type="ECO:0000256" key="2">
    <source>
        <dbReference type="ARBA" id="ARBA00023306"/>
    </source>
</evidence>
<dbReference type="EMBL" id="OY660878">
    <property type="protein sequence ID" value="CAJ1074065.1"/>
    <property type="molecule type" value="Genomic_DNA"/>
</dbReference>
<evidence type="ECO:0000256" key="1">
    <source>
        <dbReference type="ARBA" id="ARBA00010932"/>
    </source>
</evidence>
<dbReference type="InterPro" id="IPR052316">
    <property type="entry name" value="Speedy-Ringo_regulator"/>
</dbReference>
<dbReference type="AlphaFoldDB" id="A0AAV1GLJ9"/>
<accession>A0AAV1GLJ9</accession>
<evidence type="ECO:0000313" key="4">
    <source>
        <dbReference type="EMBL" id="CAJ1074065.1"/>
    </source>
</evidence>
<dbReference type="GO" id="GO:0019901">
    <property type="term" value="F:protein kinase binding"/>
    <property type="evidence" value="ECO:0007669"/>
    <property type="project" value="InterPro"/>
</dbReference>
<dbReference type="Proteomes" id="UP001178508">
    <property type="component" value="Chromosome 15"/>
</dbReference>
<gene>
    <name evidence="4" type="ORF">XNOV1_A024246</name>
</gene>
<proteinExistence type="inferred from homology"/>
<keyword evidence="5" id="KW-1185">Reference proteome</keyword>
<comment type="similarity">
    <text evidence="1">Belongs to the Speedy/Ringo family.</text>
</comment>
<evidence type="ECO:0000313" key="5">
    <source>
        <dbReference type="Proteomes" id="UP001178508"/>
    </source>
</evidence>
<dbReference type="PANTHER" id="PTHR31545:SF4">
    <property type="entry name" value="SPEEDY PROTEIN A"/>
    <property type="match status" value="1"/>
</dbReference>
<sequence length="262" mass="30889">MKRSHKSEISVTVWVKPNTIPSLQARRCLELKNENEHTLTQIIVVHDQEMSAFFRIFDDKLIHKFLLMDSCYKLTDKYLLAMTFVYFKRAGFIIAEYTVENFFIALHLANTMEEDEVENTYEIFPWALGKSWGILFKQFIKQRDKLWVRIKFRARVHRNVCEEVMAIEPSHPLWQRNRPEHHGFAQRQYGDQPYSLRGPWASPVFCAPCHSLTMIRRDEDSRRKTVKTECEAQISDSCAEEVPKEESSCGSTHDTSMDWIYG</sequence>
<name>A0AAV1GLJ9_XYRNO</name>
<dbReference type="InterPro" id="IPR020984">
    <property type="entry name" value="Speedy"/>
</dbReference>
<dbReference type="PANTHER" id="PTHR31545">
    <property type="entry name" value="SEEDY PROTEIN A/C FAMILY MEMBER"/>
    <property type="match status" value="1"/>
</dbReference>
<organism evidence="4 5">
    <name type="scientific">Xyrichtys novacula</name>
    <name type="common">Pearly razorfish</name>
    <name type="synonym">Hemipteronotus novacula</name>
    <dbReference type="NCBI Taxonomy" id="13765"/>
    <lineage>
        <taxon>Eukaryota</taxon>
        <taxon>Metazoa</taxon>
        <taxon>Chordata</taxon>
        <taxon>Craniata</taxon>
        <taxon>Vertebrata</taxon>
        <taxon>Euteleostomi</taxon>
        <taxon>Actinopterygii</taxon>
        <taxon>Neopterygii</taxon>
        <taxon>Teleostei</taxon>
        <taxon>Neoteleostei</taxon>
        <taxon>Acanthomorphata</taxon>
        <taxon>Eupercaria</taxon>
        <taxon>Labriformes</taxon>
        <taxon>Labridae</taxon>
        <taxon>Xyrichtys</taxon>
    </lineage>
</organism>
<reference evidence="4" key="1">
    <citation type="submission" date="2023-08" db="EMBL/GenBank/DDBJ databases">
        <authorList>
            <person name="Alioto T."/>
            <person name="Alioto T."/>
            <person name="Gomez Garrido J."/>
        </authorList>
    </citation>
    <scope>NUCLEOTIDE SEQUENCE</scope>
</reference>
<keyword evidence="2" id="KW-0131">Cell cycle</keyword>
<protein>
    <submittedName>
        <fullName evidence="4">Speedy protein A</fullName>
    </submittedName>
</protein>